<comment type="caution">
    <text evidence="1">The sequence shown here is derived from an EMBL/GenBank/DDBJ whole genome shotgun (WGS) entry which is preliminary data.</text>
</comment>
<keyword evidence="2" id="KW-1185">Reference proteome</keyword>
<evidence type="ECO:0000313" key="1">
    <source>
        <dbReference type="EMBL" id="GJN87060.1"/>
    </source>
</evidence>
<proteinExistence type="predicted"/>
<protein>
    <submittedName>
        <fullName evidence="1">Uncharacterized protein</fullName>
    </submittedName>
</protein>
<organism evidence="1 2">
    <name type="scientific">Rhodotorula paludigena</name>
    <dbReference type="NCBI Taxonomy" id="86838"/>
    <lineage>
        <taxon>Eukaryota</taxon>
        <taxon>Fungi</taxon>
        <taxon>Dikarya</taxon>
        <taxon>Basidiomycota</taxon>
        <taxon>Pucciniomycotina</taxon>
        <taxon>Microbotryomycetes</taxon>
        <taxon>Sporidiobolales</taxon>
        <taxon>Sporidiobolaceae</taxon>
        <taxon>Rhodotorula</taxon>
    </lineage>
</organism>
<dbReference type="AlphaFoldDB" id="A0AAV5GBI4"/>
<evidence type="ECO:0000313" key="2">
    <source>
        <dbReference type="Proteomes" id="UP001342314"/>
    </source>
</evidence>
<gene>
    <name evidence="1" type="ORF">Rhopal_000004-T1</name>
</gene>
<reference evidence="1 2" key="1">
    <citation type="submission" date="2021-12" db="EMBL/GenBank/DDBJ databases">
        <title>High titer production of polyol ester of fatty acids by Rhodotorula paludigena BS15 towards product separation-free biomass refinery.</title>
        <authorList>
            <person name="Mano J."/>
            <person name="Ono H."/>
            <person name="Tanaka T."/>
            <person name="Naito K."/>
            <person name="Sushida H."/>
            <person name="Ike M."/>
            <person name="Tokuyasu K."/>
            <person name="Kitaoka M."/>
        </authorList>
    </citation>
    <scope>NUCLEOTIDE SEQUENCE [LARGE SCALE GENOMIC DNA]</scope>
    <source>
        <strain evidence="1 2">BS15</strain>
    </source>
</reference>
<dbReference type="EMBL" id="BQKY01000001">
    <property type="protein sequence ID" value="GJN87060.1"/>
    <property type="molecule type" value="Genomic_DNA"/>
</dbReference>
<name>A0AAV5GBI4_9BASI</name>
<accession>A0AAV5GBI4</accession>
<sequence length="407" mass="42867">MAFAASPAQFDLTVGTVQVSLAAGSAWRADTDASRAFQAALVDLENSGGPPSPTWSELQEEGDCFFRQHYQQDPALLIGEAPLVRMGLPILKGLADRLGPHCLTERGLWVVPFASSVADLVSNVAAGSPALAGVRIAQFALAPVRNLIDFADDSDSAVALSNTSMRHEMASFGFTIAPFAVYLPDVAPLLSTLASQLTTLCVTDGGSFEVAGAVSAAGGTFPRVTTLAVGVLSRWDLVDALLKACPALELLVVVNALGCSTTYPTHGRTNTGITTSTAFRLGLAFQKHSLFPRTSPLPSHASLRRIALDSPEPTWQWGLTTPPIPLAAPLAVPARHPQLVAVHWLTGDRDETSLQVRLASAVLPSDFSFLDGTVHVDLGPGSAWRASPNPDLELWQSLATVMSSDAT</sequence>
<dbReference type="Proteomes" id="UP001342314">
    <property type="component" value="Unassembled WGS sequence"/>
</dbReference>